<dbReference type="EMBL" id="JBHSMR010000001">
    <property type="protein sequence ID" value="MFC5477050.1"/>
    <property type="molecule type" value="Genomic_DNA"/>
</dbReference>
<accession>A0ABW0MG53</accession>
<dbReference type="Gene3D" id="1.10.3730.20">
    <property type="match status" value="1"/>
</dbReference>
<evidence type="ECO:0000313" key="3">
    <source>
        <dbReference type="EMBL" id="MFC5477050.1"/>
    </source>
</evidence>
<keyword evidence="1" id="KW-0472">Membrane</keyword>
<dbReference type="Pfam" id="PF00892">
    <property type="entry name" value="EamA"/>
    <property type="match status" value="2"/>
</dbReference>
<feature type="transmembrane region" description="Helical" evidence="1">
    <location>
        <begin position="64"/>
        <end position="81"/>
    </location>
</feature>
<keyword evidence="1" id="KW-0812">Transmembrane</keyword>
<protein>
    <submittedName>
        <fullName evidence="3">DMT family transporter</fullName>
    </submittedName>
</protein>
<dbReference type="InterPro" id="IPR037185">
    <property type="entry name" value="EmrE-like"/>
</dbReference>
<organism evidence="3 4">
    <name type="scientific">Massilia suwonensis</name>
    <dbReference type="NCBI Taxonomy" id="648895"/>
    <lineage>
        <taxon>Bacteria</taxon>
        <taxon>Pseudomonadati</taxon>
        <taxon>Pseudomonadota</taxon>
        <taxon>Betaproteobacteria</taxon>
        <taxon>Burkholderiales</taxon>
        <taxon>Oxalobacteraceae</taxon>
        <taxon>Telluria group</taxon>
        <taxon>Massilia</taxon>
    </lineage>
</organism>
<proteinExistence type="predicted"/>
<evidence type="ECO:0000313" key="4">
    <source>
        <dbReference type="Proteomes" id="UP001596101"/>
    </source>
</evidence>
<feature type="transmembrane region" description="Helical" evidence="1">
    <location>
        <begin position="137"/>
        <end position="160"/>
    </location>
</feature>
<dbReference type="InterPro" id="IPR000620">
    <property type="entry name" value="EamA_dom"/>
</dbReference>
<feature type="transmembrane region" description="Helical" evidence="1">
    <location>
        <begin position="32"/>
        <end position="52"/>
    </location>
</feature>
<dbReference type="PANTHER" id="PTHR22911:SF103">
    <property type="entry name" value="BLR2811 PROTEIN"/>
    <property type="match status" value="1"/>
</dbReference>
<reference evidence="4" key="1">
    <citation type="journal article" date="2019" name="Int. J. Syst. Evol. Microbiol.">
        <title>The Global Catalogue of Microorganisms (GCM) 10K type strain sequencing project: providing services to taxonomists for standard genome sequencing and annotation.</title>
        <authorList>
            <consortium name="The Broad Institute Genomics Platform"/>
            <consortium name="The Broad Institute Genome Sequencing Center for Infectious Disease"/>
            <person name="Wu L."/>
            <person name="Ma J."/>
        </authorList>
    </citation>
    <scope>NUCLEOTIDE SEQUENCE [LARGE SCALE GENOMIC DNA]</scope>
    <source>
        <strain evidence="4">CCUG 43111</strain>
    </source>
</reference>
<feature type="transmembrane region" description="Helical" evidence="1">
    <location>
        <begin position="254"/>
        <end position="271"/>
    </location>
</feature>
<evidence type="ECO:0000259" key="2">
    <source>
        <dbReference type="Pfam" id="PF00892"/>
    </source>
</evidence>
<dbReference type="PANTHER" id="PTHR22911">
    <property type="entry name" value="ACYL-MALONYL CONDENSING ENZYME-RELATED"/>
    <property type="match status" value="1"/>
</dbReference>
<feature type="domain" description="EamA" evidence="2">
    <location>
        <begin position="141"/>
        <end position="266"/>
    </location>
</feature>
<dbReference type="RefSeq" id="WP_379751581.1">
    <property type="nucleotide sequence ID" value="NZ_JBHSMR010000001.1"/>
</dbReference>
<comment type="caution">
    <text evidence="3">The sequence shown here is derived from an EMBL/GenBank/DDBJ whole genome shotgun (WGS) entry which is preliminary data.</text>
</comment>
<sequence>MYAMLIAVGMFSVMDTTMKLLAAHYPAIQVAALRSLLPLPLVFAWVAWRGALRSVLRVNWPLHLLRAVLGIAMLSLFAFGLKDLSLAAAYAILFVGPILITALSVVMLKEQVSPQRWIAVAIGMAGVLVVLRPGGSGFITIGGIAILATAVCYAISAITARMLARSDRTEHMMFWLMILMAIGATALATPGWVAVDPEHALLLGGLAVSGFLGQMALNEAFARGEASSVAPFQYSALAWGVAIDWVLWQTLPDHYTLLGAAIIIGSGLYLLRQEKVHAEAEPSRFH</sequence>
<feature type="transmembrane region" description="Helical" evidence="1">
    <location>
        <begin position="115"/>
        <end position="131"/>
    </location>
</feature>
<feature type="transmembrane region" description="Helical" evidence="1">
    <location>
        <begin position="172"/>
        <end position="193"/>
    </location>
</feature>
<feature type="domain" description="EamA" evidence="2">
    <location>
        <begin position="3"/>
        <end position="131"/>
    </location>
</feature>
<gene>
    <name evidence="3" type="ORF">ACFPQ5_02520</name>
</gene>
<dbReference type="SUPFAM" id="SSF103481">
    <property type="entry name" value="Multidrug resistance efflux transporter EmrE"/>
    <property type="match status" value="2"/>
</dbReference>
<feature type="transmembrane region" description="Helical" evidence="1">
    <location>
        <begin position="87"/>
        <end position="108"/>
    </location>
</feature>
<dbReference type="Proteomes" id="UP001596101">
    <property type="component" value="Unassembled WGS sequence"/>
</dbReference>
<evidence type="ECO:0000256" key="1">
    <source>
        <dbReference type="SAM" id="Phobius"/>
    </source>
</evidence>
<name>A0ABW0MG53_9BURK</name>
<keyword evidence="1" id="KW-1133">Transmembrane helix</keyword>
<keyword evidence="4" id="KW-1185">Reference proteome</keyword>